<dbReference type="Gramene" id="OQU77552">
    <property type="protein sequence ID" value="OQU77552"/>
    <property type="gene ID" value="SORBI_3009G066850"/>
</dbReference>
<proteinExistence type="predicted"/>
<dbReference type="AlphaFoldDB" id="A0A1Z5R193"/>
<accession>A0A1Z5R193</accession>
<evidence type="ECO:0000313" key="1">
    <source>
        <dbReference type="EMBL" id="OQU77552.1"/>
    </source>
</evidence>
<keyword evidence="2" id="KW-1185">Reference proteome</keyword>
<reference evidence="1 2" key="1">
    <citation type="journal article" date="2009" name="Nature">
        <title>The Sorghum bicolor genome and the diversification of grasses.</title>
        <authorList>
            <person name="Paterson A.H."/>
            <person name="Bowers J.E."/>
            <person name="Bruggmann R."/>
            <person name="Dubchak I."/>
            <person name="Grimwood J."/>
            <person name="Gundlach H."/>
            <person name="Haberer G."/>
            <person name="Hellsten U."/>
            <person name="Mitros T."/>
            <person name="Poliakov A."/>
            <person name="Schmutz J."/>
            <person name="Spannagl M."/>
            <person name="Tang H."/>
            <person name="Wang X."/>
            <person name="Wicker T."/>
            <person name="Bharti A.K."/>
            <person name="Chapman J."/>
            <person name="Feltus F.A."/>
            <person name="Gowik U."/>
            <person name="Grigoriev I.V."/>
            <person name="Lyons E."/>
            <person name="Maher C.A."/>
            <person name="Martis M."/>
            <person name="Narechania A."/>
            <person name="Otillar R.P."/>
            <person name="Penning B.W."/>
            <person name="Salamov A.A."/>
            <person name="Wang Y."/>
            <person name="Zhang L."/>
            <person name="Carpita N.C."/>
            <person name="Freeling M."/>
            <person name="Gingle A.R."/>
            <person name="Hash C.T."/>
            <person name="Keller B."/>
            <person name="Klein P."/>
            <person name="Kresovich S."/>
            <person name="McCann M.C."/>
            <person name="Ming R."/>
            <person name="Peterson D.G."/>
            <person name="Mehboob-ur-Rahman"/>
            <person name="Ware D."/>
            <person name="Westhoff P."/>
            <person name="Mayer K.F."/>
            <person name="Messing J."/>
            <person name="Rokhsar D.S."/>
        </authorList>
    </citation>
    <scope>NUCLEOTIDE SEQUENCE [LARGE SCALE GENOMIC DNA]</scope>
    <source>
        <strain evidence="2">cv. BTx623</strain>
    </source>
</reference>
<reference evidence="2" key="2">
    <citation type="journal article" date="2018" name="Plant J.">
        <title>The Sorghum bicolor reference genome: improved assembly, gene annotations, a transcriptome atlas, and signatures of genome organization.</title>
        <authorList>
            <person name="McCormick R.F."/>
            <person name="Truong S.K."/>
            <person name="Sreedasyam A."/>
            <person name="Jenkins J."/>
            <person name="Shu S."/>
            <person name="Sims D."/>
            <person name="Kennedy M."/>
            <person name="Amirebrahimi M."/>
            <person name="Weers B.D."/>
            <person name="McKinley B."/>
            <person name="Mattison A."/>
            <person name="Morishige D.T."/>
            <person name="Grimwood J."/>
            <person name="Schmutz J."/>
            <person name="Mullet J.E."/>
        </authorList>
    </citation>
    <scope>NUCLEOTIDE SEQUENCE [LARGE SCALE GENOMIC DNA]</scope>
    <source>
        <strain evidence="2">cv. BTx623</strain>
    </source>
</reference>
<name>A0A1Z5R193_SORBI</name>
<evidence type="ECO:0000313" key="2">
    <source>
        <dbReference type="Proteomes" id="UP000000768"/>
    </source>
</evidence>
<dbReference type="EMBL" id="CM000768">
    <property type="protein sequence ID" value="OQU77552.1"/>
    <property type="molecule type" value="Genomic_DNA"/>
</dbReference>
<dbReference type="Proteomes" id="UP000000768">
    <property type="component" value="Chromosome 9"/>
</dbReference>
<gene>
    <name evidence="1" type="ORF">SORBI_3009G066850</name>
</gene>
<protein>
    <submittedName>
        <fullName evidence="1">Uncharacterized protein</fullName>
    </submittedName>
</protein>
<dbReference type="InParanoid" id="A0A1Z5R193"/>
<organism evidence="1 2">
    <name type="scientific">Sorghum bicolor</name>
    <name type="common">Sorghum</name>
    <name type="synonym">Sorghum vulgare</name>
    <dbReference type="NCBI Taxonomy" id="4558"/>
    <lineage>
        <taxon>Eukaryota</taxon>
        <taxon>Viridiplantae</taxon>
        <taxon>Streptophyta</taxon>
        <taxon>Embryophyta</taxon>
        <taxon>Tracheophyta</taxon>
        <taxon>Spermatophyta</taxon>
        <taxon>Magnoliopsida</taxon>
        <taxon>Liliopsida</taxon>
        <taxon>Poales</taxon>
        <taxon>Poaceae</taxon>
        <taxon>PACMAD clade</taxon>
        <taxon>Panicoideae</taxon>
        <taxon>Andropogonodae</taxon>
        <taxon>Andropogoneae</taxon>
        <taxon>Sorghinae</taxon>
        <taxon>Sorghum</taxon>
    </lineage>
</organism>
<sequence>MLYLNRLFLGLPSTEFVYLRSMEEARSAVHTSNSSALVASSPLRASAPRLPNPGRRRRLGVGAGITSGRDAVGGFTLPLRFTYAMDCCPRYETVAGSVVRCYFKVGSDS</sequence>